<evidence type="ECO:0000256" key="1">
    <source>
        <dbReference type="ARBA" id="ARBA00004496"/>
    </source>
</evidence>
<dbReference type="GO" id="GO:0003677">
    <property type="term" value="F:DNA binding"/>
    <property type="evidence" value="ECO:0007669"/>
    <property type="project" value="UniProtKB-KW"/>
</dbReference>
<evidence type="ECO:0000256" key="3">
    <source>
        <dbReference type="ARBA" id="ARBA00021035"/>
    </source>
</evidence>
<dbReference type="EMBL" id="AP019800">
    <property type="protein sequence ID" value="BBL92429.1"/>
    <property type="molecule type" value="Genomic_DNA"/>
</dbReference>
<name>A0A510IFF8_9VIBR</name>
<dbReference type="InterPro" id="IPR001001">
    <property type="entry name" value="DNA_polIII_beta"/>
</dbReference>
<proteinExistence type="inferred from homology"/>
<evidence type="ECO:0000256" key="8">
    <source>
        <dbReference type="ARBA" id="ARBA00022932"/>
    </source>
</evidence>
<comment type="subcellular location">
    <subcellularLocation>
        <location evidence="1">Cytoplasm</location>
    </subcellularLocation>
</comment>
<protein>
    <recommendedName>
        <fullName evidence="3">Beta sliding clamp</fullName>
    </recommendedName>
    <alternativeName>
        <fullName evidence="11">Beta-clamp processivity factor</fullName>
    </alternativeName>
    <alternativeName>
        <fullName evidence="10">DNA polymerase III beta sliding clamp subunit</fullName>
    </alternativeName>
</protein>
<dbReference type="RefSeq" id="WP_126605919.1">
    <property type="nucleotide sequence ID" value="NZ_AP019800.1"/>
</dbReference>
<evidence type="ECO:0000256" key="11">
    <source>
        <dbReference type="ARBA" id="ARBA00033276"/>
    </source>
</evidence>
<dbReference type="GO" id="GO:0009360">
    <property type="term" value="C:DNA polymerase III complex"/>
    <property type="evidence" value="ECO:0007669"/>
    <property type="project" value="InterPro"/>
</dbReference>
<evidence type="ECO:0000256" key="7">
    <source>
        <dbReference type="ARBA" id="ARBA00022705"/>
    </source>
</evidence>
<dbReference type="InterPro" id="IPR022634">
    <property type="entry name" value="DNA_polIII_beta_N"/>
</dbReference>
<keyword evidence="8" id="KW-0239">DNA-directed DNA polymerase</keyword>
<dbReference type="GO" id="GO:0008408">
    <property type="term" value="F:3'-5' exonuclease activity"/>
    <property type="evidence" value="ECO:0007669"/>
    <property type="project" value="InterPro"/>
</dbReference>
<dbReference type="Proteomes" id="UP000315115">
    <property type="component" value="Plasmid pAM7"/>
</dbReference>
<dbReference type="GO" id="GO:0003887">
    <property type="term" value="F:DNA-directed DNA polymerase activity"/>
    <property type="evidence" value="ECO:0007669"/>
    <property type="project" value="UniProtKB-KW"/>
</dbReference>
<evidence type="ECO:0000256" key="10">
    <source>
        <dbReference type="ARBA" id="ARBA00030988"/>
    </source>
</evidence>
<accession>A0A510IFF8</accession>
<reference evidence="14" key="1">
    <citation type="submission" date="2019-07" db="EMBL/GenBank/DDBJ databases">
        <title>Complete Genome Sequences of Vibrion rotiferianus strain AM7.</title>
        <authorList>
            <person name="Miyazaki K."/>
            <person name="Wiseschart A."/>
            <person name="Pootanakit K."/>
            <person name="Ishimori K."/>
            <person name="Kitahara K."/>
        </authorList>
    </citation>
    <scope>NUCLEOTIDE SEQUENCE [LARGE SCALE GENOMIC DNA]</scope>
    <source>
        <strain evidence="14">AM7</strain>
        <plasmid evidence="14">pam7 dna</plasmid>
    </source>
</reference>
<dbReference type="InterPro" id="IPR046938">
    <property type="entry name" value="DNA_clamp_sf"/>
</dbReference>
<dbReference type="SMART" id="SM00480">
    <property type="entry name" value="POL3Bc"/>
    <property type="match status" value="1"/>
</dbReference>
<dbReference type="GO" id="GO:0005737">
    <property type="term" value="C:cytoplasm"/>
    <property type="evidence" value="ECO:0007669"/>
    <property type="project" value="UniProtKB-SubCell"/>
</dbReference>
<keyword evidence="13" id="KW-0614">Plasmid</keyword>
<sequence>MKIIIKKVNLIAALATPTNCTGKSDKAFSECLKVEAQGNTIKVSAVHNGLEANLFCVAESIEDFQPFVVDAKRIFDLVKTYDAEKNINISLNEEQTKLIFKSGRSRHTIEVMPIEGFPVTQAFREGHSHIKVKLSILKDALTSVAWAATQNLNKLPSDRMFLGSTLMKIEKDFVSIFSADGLKCCEAKFPCDIVTSDTPDLLMPKRVIDLLSNFSAYSDLEVELMFNSSQVRLIVPQVGILTSSVCCQMYPDLQTKTQSEQVIACEVNSTEFRSAIRRFAAGVKEQDKVGLVMEFKANELTLQDPKSGSKEVLDADLITGETSQFNLQLKMIRDVTTQLDGETLVVGVNKESWAFVAPKDSEYNTKSCFLQYKL</sequence>
<geneLocation type="plasmid" evidence="14">
    <name>pam7 dna</name>
</geneLocation>
<keyword evidence="9" id="KW-0238">DNA-binding</keyword>
<dbReference type="AlphaFoldDB" id="A0A510IFF8"/>
<dbReference type="Pfam" id="PF00712">
    <property type="entry name" value="DNA_pol3_beta"/>
    <property type="match status" value="1"/>
</dbReference>
<dbReference type="Gene3D" id="3.70.10.10">
    <property type="match status" value="1"/>
</dbReference>
<evidence type="ECO:0000313" key="13">
    <source>
        <dbReference type="EMBL" id="BBL92429.1"/>
    </source>
</evidence>
<keyword evidence="4" id="KW-0963">Cytoplasm</keyword>
<evidence type="ECO:0000259" key="12">
    <source>
        <dbReference type="Pfam" id="PF00712"/>
    </source>
</evidence>
<evidence type="ECO:0000256" key="9">
    <source>
        <dbReference type="ARBA" id="ARBA00023125"/>
    </source>
</evidence>
<comment type="similarity">
    <text evidence="2">Belongs to the beta sliding clamp family.</text>
</comment>
<dbReference type="Gene3D" id="3.10.150.10">
    <property type="entry name" value="DNA Polymerase III, subunit A, domain 2"/>
    <property type="match status" value="1"/>
</dbReference>
<gene>
    <name evidence="13" type="ORF">VroAM7_50820</name>
</gene>
<dbReference type="GO" id="GO:0006271">
    <property type="term" value="P:DNA strand elongation involved in DNA replication"/>
    <property type="evidence" value="ECO:0007669"/>
    <property type="project" value="TreeGrafter"/>
</dbReference>
<keyword evidence="6" id="KW-0548">Nucleotidyltransferase</keyword>
<dbReference type="PANTHER" id="PTHR30478">
    <property type="entry name" value="DNA POLYMERASE III SUBUNIT BETA"/>
    <property type="match status" value="1"/>
</dbReference>
<evidence type="ECO:0000256" key="2">
    <source>
        <dbReference type="ARBA" id="ARBA00010752"/>
    </source>
</evidence>
<organism evidence="13 14">
    <name type="scientific">Vibrio rotiferianus</name>
    <dbReference type="NCBI Taxonomy" id="190895"/>
    <lineage>
        <taxon>Bacteria</taxon>
        <taxon>Pseudomonadati</taxon>
        <taxon>Pseudomonadota</taxon>
        <taxon>Gammaproteobacteria</taxon>
        <taxon>Vibrionales</taxon>
        <taxon>Vibrionaceae</taxon>
        <taxon>Vibrio</taxon>
    </lineage>
</organism>
<evidence type="ECO:0000313" key="14">
    <source>
        <dbReference type="Proteomes" id="UP000315115"/>
    </source>
</evidence>
<evidence type="ECO:0000256" key="5">
    <source>
        <dbReference type="ARBA" id="ARBA00022679"/>
    </source>
</evidence>
<evidence type="ECO:0000256" key="4">
    <source>
        <dbReference type="ARBA" id="ARBA00022490"/>
    </source>
</evidence>
<feature type="domain" description="DNA polymerase III beta sliding clamp N-terminal" evidence="12">
    <location>
        <begin position="1"/>
        <end position="119"/>
    </location>
</feature>
<keyword evidence="5" id="KW-0808">Transferase</keyword>
<dbReference type="SUPFAM" id="SSF55979">
    <property type="entry name" value="DNA clamp"/>
    <property type="match status" value="2"/>
</dbReference>
<dbReference type="PANTHER" id="PTHR30478:SF0">
    <property type="entry name" value="BETA SLIDING CLAMP"/>
    <property type="match status" value="1"/>
</dbReference>
<evidence type="ECO:0000256" key="6">
    <source>
        <dbReference type="ARBA" id="ARBA00022695"/>
    </source>
</evidence>
<keyword evidence="7" id="KW-0235">DNA replication</keyword>